<evidence type="ECO:0000313" key="3">
    <source>
        <dbReference type="Proteomes" id="UP000245624"/>
    </source>
</evidence>
<feature type="domain" description="RNA polymerase sigma-70 region 2" evidence="1">
    <location>
        <begin position="17"/>
        <end position="85"/>
    </location>
</feature>
<keyword evidence="3" id="KW-1185">Reference proteome</keyword>
<dbReference type="Proteomes" id="UP000245624">
    <property type="component" value="Unassembled WGS sequence"/>
</dbReference>
<dbReference type="InterPro" id="IPR013325">
    <property type="entry name" value="RNA_pol_sigma_r2"/>
</dbReference>
<dbReference type="InterPro" id="IPR014284">
    <property type="entry name" value="RNA_pol_sigma-70_dom"/>
</dbReference>
<dbReference type="SUPFAM" id="SSF88659">
    <property type="entry name" value="Sigma3 and sigma4 domains of RNA polymerase sigma factors"/>
    <property type="match status" value="1"/>
</dbReference>
<sequence>MKTRLIDGEYVTIEDIIQKHQRYVHKQASRYSKEASFYGMTKDDLYQAGCIGLIKAFEKYKESKKNKFISFASQYITGYIKREISNTNHLIRLPQNIYDLVSKIKAEGWEDKPAEYIAKKMNLTITRVETALSYLGYFIGSTDKKITTDENKEMTVLDIVTTGEDFTENLSIREFINLLDDRERTVLMMRLEGYRITELGPLLGKSRSYGYIVLKVVKEKYHHYFQPTVAL</sequence>
<accession>A0A317KXQ3</accession>
<dbReference type="SUPFAM" id="SSF88946">
    <property type="entry name" value="Sigma2 domain of RNA polymerase sigma factors"/>
    <property type="match status" value="1"/>
</dbReference>
<dbReference type="AlphaFoldDB" id="A0A317KXQ3"/>
<proteinExistence type="predicted"/>
<dbReference type="Gene3D" id="1.20.120.1810">
    <property type="match status" value="1"/>
</dbReference>
<comment type="caution">
    <text evidence="2">The sequence shown here is derived from an EMBL/GenBank/DDBJ whole genome shotgun (WGS) entry which is preliminary data.</text>
</comment>
<dbReference type="Pfam" id="PF04542">
    <property type="entry name" value="Sigma70_r2"/>
    <property type="match status" value="1"/>
</dbReference>
<evidence type="ECO:0000259" key="1">
    <source>
        <dbReference type="Pfam" id="PF04542"/>
    </source>
</evidence>
<dbReference type="OrthoDB" id="2578977at2"/>
<evidence type="ECO:0000313" key="2">
    <source>
        <dbReference type="EMBL" id="PWU68301.1"/>
    </source>
</evidence>
<protein>
    <recommendedName>
        <fullName evidence="1">RNA polymerase sigma-70 region 2 domain-containing protein</fullName>
    </recommendedName>
</protein>
<dbReference type="InterPro" id="IPR050239">
    <property type="entry name" value="Sigma-70_RNA_pol_init_factors"/>
</dbReference>
<dbReference type="InterPro" id="IPR013324">
    <property type="entry name" value="RNA_pol_sigma_r3/r4-like"/>
</dbReference>
<dbReference type="GO" id="GO:0003700">
    <property type="term" value="F:DNA-binding transcription factor activity"/>
    <property type="evidence" value="ECO:0007669"/>
    <property type="project" value="InterPro"/>
</dbReference>
<dbReference type="RefSeq" id="WP_109984016.1">
    <property type="nucleotide sequence ID" value="NZ_QGTD01000008.1"/>
</dbReference>
<dbReference type="EMBL" id="QGTD01000008">
    <property type="protein sequence ID" value="PWU68301.1"/>
    <property type="molecule type" value="Genomic_DNA"/>
</dbReference>
<dbReference type="PANTHER" id="PTHR30603">
    <property type="entry name" value="RNA POLYMERASE SIGMA FACTOR RPO"/>
    <property type="match status" value="1"/>
</dbReference>
<dbReference type="NCBIfam" id="TIGR02937">
    <property type="entry name" value="sigma70-ECF"/>
    <property type="match status" value="1"/>
</dbReference>
<dbReference type="InterPro" id="IPR007627">
    <property type="entry name" value="RNA_pol_sigma70_r2"/>
</dbReference>
<organism evidence="2 3">
    <name type="scientific">Gracilibacillus dipsosauri</name>
    <dbReference type="NCBI Taxonomy" id="178340"/>
    <lineage>
        <taxon>Bacteria</taxon>
        <taxon>Bacillati</taxon>
        <taxon>Bacillota</taxon>
        <taxon>Bacilli</taxon>
        <taxon>Bacillales</taxon>
        <taxon>Bacillaceae</taxon>
        <taxon>Gracilibacillus</taxon>
    </lineage>
</organism>
<gene>
    <name evidence="2" type="ORF">DLJ74_07560</name>
</gene>
<dbReference type="GO" id="GO:0006352">
    <property type="term" value="P:DNA-templated transcription initiation"/>
    <property type="evidence" value="ECO:0007669"/>
    <property type="project" value="InterPro"/>
</dbReference>
<dbReference type="PANTHER" id="PTHR30603:SF47">
    <property type="entry name" value="RNA POLYMERASE SIGMA FACTOR SIGD, CHLOROPLASTIC"/>
    <property type="match status" value="1"/>
</dbReference>
<name>A0A317KXQ3_9BACI</name>
<reference evidence="2 3" key="1">
    <citation type="submission" date="2018-05" db="EMBL/GenBank/DDBJ databases">
        <title>Genomic analysis of Gracilibacillus dipsosauri DD1 reveals novel features of a salt-tolerant amylase.</title>
        <authorList>
            <person name="Deutch C.E."/>
            <person name="Yang S."/>
        </authorList>
    </citation>
    <scope>NUCLEOTIDE SEQUENCE [LARGE SCALE GENOMIC DNA]</scope>
    <source>
        <strain evidence="2 3">DD1</strain>
    </source>
</reference>